<feature type="domain" description="DUF4957" evidence="2">
    <location>
        <begin position="179"/>
        <end position="331"/>
    </location>
</feature>
<evidence type="ECO:0000259" key="4">
    <source>
        <dbReference type="Pfam" id="PF17161"/>
    </source>
</evidence>
<dbReference type="Proteomes" id="UP000076586">
    <property type="component" value="Unassembled WGS sequence"/>
</dbReference>
<evidence type="ECO:0000259" key="2">
    <source>
        <dbReference type="Pfam" id="PF16318"/>
    </source>
</evidence>
<evidence type="ECO:0000256" key="1">
    <source>
        <dbReference type="SAM" id="SignalP"/>
    </source>
</evidence>
<evidence type="ECO:0000313" key="6">
    <source>
        <dbReference type="Proteomes" id="UP000076586"/>
    </source>
</evidence>
<protein>
    <recommendedName>
        <fullName evidence="7">DUF4957 domain-containing protein</fullName>
    </recommendedName>
</protein>
<dbReference type="AlphaFoldDB" id="A0A161LDE9"/>
<dbReference type="RefSeq" id="WP_068702207.1">
    <property type="nucleotide sequence ID" value="NZ_BDCR01000001.1"/>
</dbReference>
<feature type="domain" description="DUF4992" evidence="3">
    <location>
        <begin position="12"/>
        <end position="170"/>
    </location>
</feature>
<dbReference type="EMBL" id="BDCR01000001">
    <property type="protein sequence ID" value="GAT62205.1"/>
    <property type="molecule type" value="Genomic_DNA"/>
</dbReference>
<gene>
    <name evidence="5" type="ORF">PJIAN_1798</name>
</gene>
<dbReference type="Pfam" id="PF16318">
    <property type="entry name" value="DUF4957"/>
    <property type="match status" value="1"/>
</dbReference>
<dbReference type="OrthoDB" id="1023740at2"/>
<feature type="domain" description="DUF5123" evidence="4">
    <location>
        <begin position="364"/>
        <end position="490"/>
    </location>
</feature>
<name>A0A161LDE9_9BACT</name>
<dbReference type="InterPro" id="IPR033427">
    <property type="entry name" value="DUF5123"/>
</dbReference>
<feature type="signal peptide" evidence="1">
    <location>
        <begin position="1"/>
        <end position="24"/>
    </location>
</feature>
<sequence>MKMRSKIRTVLSLICIGVALSVTSCIDGFKDDLTWAPSVQNAQLESPAADQIVVTPSADGSKLTVKWPVVYGAGGYQFSLYIVDDPSKPVLVGTENEVIDGCSAVRPMQEDTHYKVVVKTLGNTKYNNKEATTASEKLYDNLLAVTATIPSGTNLTDYFTANPMPSSSTELCYQLEANGNYTMSGDVAIGSQVTFRGDKIHHAKITMTNGSFVNNGVGFKMKFMDIDYSGFAGTASNSIILMSATPNPAIPLTSAGYTVVPTTAPIAIQSCKITGLKYYLFYDNSKKYGIGTFLIKDCIIGQNTNTFNQATIRFGAGMVKDMTITNSTFYNEVTGNSSNRICQISSGNAGSVKPLTETWANGSVTITNSTFYHCAEGAQSFNSNGAMGQVGDKITIQKCVIVNSAENATTSGSNGFVRRFRRGSASATFTGGGNSYWYNGVFPIGEVQGTTCDTSGDYIQTDPKLTYQGNGVFTMAGADQIARGSGDPRWLPTH</sequence>
<dbReference type="Pfam" id="PF17161">
    <property type="entry name" value="DUF5123"/>
    <property type="match status" value="1"/>
</dbReference>
<proteinExistence type="predicted"/>
<dbReference type="Pfam" id="PF16383">
    <property type="entry name" value="DUF4992"/>
    <property type="match status" value="1"/>
</dbReference>
<feature type="chain" id="PRO_5007823763" description="DUF4957 domain-containing protein" evidence="1">
    <location>
        <begin position="25"/>
        <end position="494"/>
    </location>
</feature>
<keyword evidence="1" id="KW-0732">Signal</keyword>
<dbReference type="InterPro" id="IPR032530">
    <property type="entry name" value="DUF4957"/>
</dbReference>
<evidence type="ECO:0000313" key="5">
    <source>
        <dbReference type="EMBL" id="GAT62205.1"/>
    </source>
</evidence>
<evidence type="ECO:0000259" key="3">
    <source>
        <dbReference type="Pfam" id="PF16383"/>
    </source>
</evidence>
<reference evidence="6" key="1">
    <citation type="submission" date="2016-04" db="EMBL/GenBank/DDBJ databases">
        <title>Draft genome sequence of Paludibacter jiangxiensis strain NM7.</title>
        <authorList>
            <person name="Qiu Y."/>
            <person name="Matsuura N."/>
            <person name="Ohashi A."/>
            <person name="Tourlousse M.D."/>
            <person name="Sekiguchi Y."/>
        </authorList>
    </citation>
    <scope>NUCLEOTIDE SEQUENCE [LARGE SCALE GENOMIC DNA]</scope>
    <source>
        <strain evidence="6">NM7</strain>
    </source>
</reference>
<organism evidence="5 6">
    <name type="scientific">Paludibacter jiangxiensis</name>
    <dbReference type="NCBI Taxonomy" id="681398"/>
    <lineage>
        <taxon>Bacteria</taxon>
        <taxon>Pseudomonadati</taxon>
        <taxon>Bacteroidota</taxon>
        <taxon>Bacteroidia</taxon>
        <taxon>Bacteroidales</taxon>
        <taxon>Paludibacteraceae</taxon>
        <taxon>Paludibacter</taxon>
    </lineage>
</organism>
<dbReference type="PROSITE" id="PS51257">
    <property type="entry name" value="PROKAR_LIPOPROTEIN"/>
    <property type="match status" value="1"/>
</dbReference>
<dbReference type="STRING" id="681398.PJIAN_1798"/>
<reference evidence="6" key="2">
    <citation type="journal article" date="2017" name="Genome Announc.">
        <title>Draft genome sequence of Paludibacter jiangxiensis NM7(T), a propionate-producing fermentative bacterium.</title>
        <authorList>
            <person name="Qiu Y.-L."/>
            <person name="Tourlousse D.M."/>
            <person name="Matsuura N."/>
            <person name="Ohashi A."/>
            <person name="Sekiguchi Y."/>
        </authorList>
    </citation>
    <scope>NUCLEOTIDE SEQUENCE [LARGE SCALE GENOMIC DNA]</scope>
    <source>
        <strain evidence="6">NM7</strain>
    </source>
</reference>
<dbReference type="InterPro" id="IPR032155">
    <property type="entry name" value="DUF4992"/>
</dbReference>
<keyword evidence="6" id="KW-1185">Reference proteome</keyword>
<comment type="caution">
    <text evidence="5">The sequence shown here is derived from an EMBL/GenBank/DDBJ whole genome shotgun (WGS) entry which is preliminary data.</text>
</comment>
<evidence type="ECO:0008006" key="7">
    <source>
        <dbReference type="Google" id="ProtNLM"/>
    </source>
</evidence>
<accession>A0A161LDE9</accession>